<accession>A0A1H6D7N7</accession>
<name>A0A1H6D7N7_9HYPH</name>
<keyword evidence="2" id="KW-1185">Reference proteome</keyword>
<evidence type="ECO:0000313" key="1">
    <source>
        <dbReference type="EMBL" id="SEG81301.1"/>
    </source>
</evidence>
<organism evidence="1 2">
    <name type="scientific">Bosea lathyri</name>
    <dbReference type="NCBI Taxonomy" id="1036778"/>
    <lineage>
        <taxon>Bacteria</taxon>
        <taxon>Pseudomonadati</taxon>
        <taxon>Pseudomonadota</taxon>
        <taxon>Alphaproteobacteria</taxon>
        <taxon>Hyphomicrobiales</taxon>
        <taxon>Boseaceae</taxon>
        <taxon>Bosea</taxon>
    </lineage>
</organism>
<sequence>MTLRDIPQPTDELVPESTARSSLAEAVPLIAEAIIGLLRQYKSAPADVRGTLAAMLRWMARDLERYVVPGVSRAAQARADELELGDLSKFHWGHQRAAMKDPTREIFHWEHVVPVSDIVQALVALENPMPSTIAPILMRAEIAWILKSEDKVLRRRGRPDPRAAYVAAGIELLAWSQSSSDTEDPSQPTVL</sequence>
<reference evidence="1 2" key="1">
    <citation type="submission" date="2016-10" db="EMBL/GenBank/DDBJ databases">
        <authorList>
            <person name="de Groot N.N."/>
        </authorList>
    </citation>
    <scope>NUCLEOTIDE SEQUENCE [LARGE SCALE GENOMIC DNA]</scope>
    <source>
        <strain evidence="1 2">DSM 26656</strain>
    </source>
</reference>
<dbReference type="Proteomes" id="UP000236743">
    <property type="component" value="Unassembled WGS sequence"/>
</dbReference>
<dbReference type="EMBL" id="FNUY01000018">
    <property type="protein sequence ID" value="SEG81301.1"/>
    <property type="molecule type" value="Genomic_DNA"/>
</dbReference>
<gene>
    <name evidence="1" type="ORF">SAMN04488115_1184</name>
</gene>
<dbReference type="AlphaFoldDB" id="A0A1H6D7N7"/>
<proteinExistence type="predicted"/>
<protein>
    <submittedName>
        <fullName evidence="1">Uncharacterized protein</fullName>
    </submittedName>
</protein>
<evidence type="ECO:0000313" key="2">
    <source>
        <dbReference type="Proteomes" id="UP000236743"/>
    </source>
</evidence>